<reference evidence="3" key="2">
    <citation type="submission" date="2024-10" db="UniProtKB">
        <authorList>
            <consortium name="EnsemblProtists"/>
        </authorList>
    </citation>
    <scope>IDENTIFICATION</scope>
</reference>
<dbReference type="PANTHER" id="PTHR36930:SF1">
    <property type="entry name" value="MOSC DOMAIN-CONTAINING PROTEIN"/>
    <property type="match status" value="1"/>
</dbReference>
<dbReference type="SUPFAM" id="SSF50800">
    <property type="entry name" value="PK beta-barrel domain-like"/>
    <property type="match status" value="1"/>
</dbReference>
<dbReference type="InterPro" id="IPR005302">
    <property type="entry name" value="MoCF_Sase_C"/>
</dbReference>
<reference evidence="4" key="1">
    <citation type="journal article" date="2013" name="Nature">
        <title>Pan genome of the phytoplankton Emiliania underpins its global distribution.</title>
        <authorList>
            <person name="Read B.A."/>
            <person name="Kegel J."/>
            <person name="Klute M.J."/>
            <person name="Kuo A."/>
            <person name="Lefebvre S.C."/>
            <person name="Maumus F."/>
            <person name="Mayer C."/>
            <person name="Miller J."/>
            <person name="Monier A."/>
            <person name="Salamov A."/>
            <person name="Young J."/>
            <person name="Aguilar M."/>
            <person name="Claverie J.M."/>
            <person name="Frickenhaus S."/>
            <person name="Gonzalez K."/>
            <person name="Herman E.K."/>
            <person name="Lin Y.C."/>
            <person name="Napier J."/>
            <person name="Ogata H."/>
            <person name="Sarno A.F."/>
            <person name="Shmutz J."/>
            <person name="Schroeder D."/>
            <person name="de Vargas C."/>
            <person name="Verret F."/>
            <person name="von Dassow P."/>
            <person name="Valentin K."/>
            <person name="Van de Peer Y."/>
            <person name="Wheeler G."/>
            <person name="Dacks J.B."/>
            <person name="Delwiche C.F."/>
            <person name="Dyhrman S.T."/>
            <person name="Glockner G."/>
            <person name="John U."/>
            <person name="Richards T."/>
            <person name="Worden A.Z."/>
            <person name="Zhang X."/>
            <person name="Grigoriev I.V."/>
            <person name="Allen A.E."/>
            <person name="Bidle K."/>
            <person name="Borodovsky M."/>
            <person name="Bowler C."/>
            <person name="Brownlee C."/>
            <person name="Cock J.M."/>
            <person name="Elias M."/>
            <person name="Gladyshev V.N."/>
            <person name="Groth M."/>
            <person name="Guda C."/>
            <person name="Hadaegh A."/>
            <person name="Iglesias-Rodriguez M.D."/>
            <person name="Jenkins J."/>
            <person name="Jones B.M."/>
            <person name="Lawson T."/>
            <person name="Leese F."/>
            <person name="Lindquist E."/>
            <person name="Lobanov A."/>
            <person name="Lomsadze A."/>
            <person name="Malik S.B."/>
            <person name="Marsh M.E."/>
            <person name="Mackinder L."/>
            <person name="Mock T."/>
            <person name="Mueller-Roeber B."/>
            <person name="Pagarete A."/>
            <person name="Parker M."/>
            <person name="Probert I."/>
            <person name="Quesneville H."/>
            <person name="Raines C."/>
            <person name="Rensing S.A."/>
            <person name="Riano-Pachon D.M."/>
            <person name="Richier S."/>
            <person name="Rokitta S."/>
            <person name="Shiraiwa Y."/>
            <person name="Soanes D.M."/>
            <person name="van der Giezen M."/>
            <person name="Wahlund T.M."/>
            <person name="Williams B."/>
            <person name="Wilson W."/>
            <person name="Wolfe G."/>
            <person name="Wurch L.L."/>
        </authorList>
    </citation>
    <scope>NUCLEOTIDE SEQUENCE</scope>
</reference>
<feature type="compositionally biased region" description="Pro residues" evidence="1">
    <location>
        <begin position="302"/>
        <end position="319"/>
    </location>
</feature>
<accession>A0A0D3I4J5</accession>
<dbReference type="KEGG" id="ehx:EMIHUDRAFT_107018"/>
<evidence type="ECO:0000256" key="1">
    <source>
        <dbReference type="SAM" id="MobiDB-lite"/>
    </source>
</evidence>
<dbReference type="RefSeq" id="XP_005758609.1">
    <property type="nucleotide sequence ID" value="XM_005758552.1"/>
</dbReference>
<feature type="region of interest" description="Disordered" evidence="1">
    <location>
        <begin position="289"/>
        <end position="321"/>
    </location>
</feature>
<dbReference type="GO" id="GO:0030151">
    <property type="term" value="F:molybdenum ion binding"/>
    <property type="evidence" value="ECO:0007669"/>
    <property type="project" value="InterPro"/>
</dbReference>
<evidence type="ECO:0000313" key="4">
    <source>
        <dbReference type="Proteomes" id="UP000013827"/>
    </source>
</evidence>
<dbReference type="AlphaFoldDB" id="A0A0D3I4J5"/>
<sequence length="359" mass="38107">MPRSRSPARRTVGVRVAGIYIAPASAAPMESLLSATLIEGRGIEGDRYALHTGTYSALRASAKAPGEREPGRQLTMVSADGVEASLKRAGVKPPPCLEFRRNIVLKGISAEELLSAVGRTVEVGDARVFVHRHCVPCLYNERKAGCPGMMEAVWMASGVSCEVVAGGTLRVGDPLAIVGEEDASRVDAGIHPAGYYLPPSKRTSAMVREARERQAAARAALEASGGREGVERAERAYASVGLTFWPEQTGTASGRPRFPSGWRAAAAMALLACLAWAALAARPELAHRFAPPPRAQTRDSPRLPPSPRMPPPLPAPTLPPDDDDDEILCDCGWTRVEGQSCVETAGKEGFACWSDCCGT</sequence>
<dbReference type="PaxDb" id="2903-EOD06180"/>
<dbReference type="InterPro" id="IPR052716">
    <property type="entry name" value="MOSC_domain"/>
</dbReference>
<dbReference type="Proteomes" id="UP000013827">
    <property type="component" value="Unassembled WGS sequence"/>
</dbReference>
<dbReference type="InterPro" id="IPR011037">
    <property type="entry name" value="Pyrv_Knase-like_insert_dom_sf"/>
</dbReference>
<dbReference type="GO" id="GO:0003824">
    <property type="term" value="F:catalytic activity"/>
    <property type="evidence" value="ECO:0007669"/>
    <property type="project" value="InterPro"/>
</dbReference>
<organism evidence="3 4">
    <name type="scientific">Emiliania huxleyi (strain CCMP1516)</name>
    <dbReference type="NCBI Taxonomy" id="280463"/>
    <lineage>
        <taxon>Eukaryota</taxon>
        <taxon>Haptista</taxon>
        <taxon>Haptophyta</taxon>
        <taxon>Prymnesiophyceae</taxon>
        <taxon>Isochrysidales</taxon>
        <taxon>Noelaerhabdaceae</taxon>
        <taxon>Emiliania</taxon>
    </lineage>
</organism>
<feature type="domain" description="MOSC" evidence="2">
    <location>
        <begin position="30"/>
        <end position="178"/>
    </location>
</feature>
<dbReference type="PANTHER" id="PTHR36930">
    <property type="entry name" value="METAL-SULFUR CLUSTER BIOSYNTHESIS PROTEINS YUAD-RELATED"/>
    <property type="match status" value="1"/>
</dbReference>
<dbReference type="EnsemblProtists" id="EOD06180">
    <property type="protein sequence ID" value="EOD06180"/>
    <property type="gene ID" value="EMIHUDRAFT_107018"/>
</dbReference>
<dbReference type="GO" id="GO:0030170">
    <property type="term" value="F:pyridoxal phosphate binding"/>
    <property type="evidence" value="ECO:0007669"/>
    <property type="project" value="InterPro"/>
</dbReference>
<dbReference type="Pfam" id="PF03473">
    <property type="entry name" value="MOSC"/>
    <property type="match status" value="1"/>
</dbReference>
<dbReference type="HOGENOM" id="CLU_814912_0_0_1"/>
<dbReference type="GeneID" id="17252304"/>
<dbReference type="Gene3D" id="2.40.33.20">
    <property type="entry name" value="PK beta-barrel domain-like"/>
    <property type="match status" value="1"/>
</dbReference>
<keyword evidence="4" id="KW-1185">Reference proteome</keyword>
<evidence type="ECO:0000259" key="2">
    <source>
        <dbReference type="PROSITE" id="PS51340"/>
    </source>
</evidence>
<dbReference type="PROSITE" id="PS51340">
    <property type="entry name" value="MOSC"/>
    <property type="match status" value="1"/>
</dbReference>
<proteinExistence type="predicted"/>
<name>A0A0D3I4J5_EMIH1</name>
<protein>
    <recommendedName>
        <fullName evidence="2">MOSC domain-containing protein</fullName>
    </recommendedName>
</protein>
<dbReference type="eggNOG" id="ENOG502SQXU">
    <property type="taxonomic scope" value="Eukaryota"/>
</dbReference>
<evidence type="ECO:0000313" key="3">
    <source>
        <dbReference type="EnsemblProtists" id="EOD06180"/>
    </source>
</evidence>